<dbReference type="AlphaFoldDB" id="A0A8T3C241"/>
<proteinExistence type="inferred from homology"/>
<comment type="caution">
    <text evidence="5">The sequence shown here is derived from an EMBL/GenBank/DDBJ whole genome shotgun (WGS) entry which is preliminary data.</text>
</comment>
<keyword evidence="6" id="KW-1185">Reference proteome</keyword>
<dbReference type="PROSITE" id="PS51795">
    <property type="entry name" value="ZF_FLZ"/>
    <property type="match status" value="1"/>
</dbReference>
<evidence type="ECO:0000313" key="5">
    <source>
        <dbReference type="EMBL" id="KAI0523326.1"/>
    </source>
</evidence>
<evidence type="ECO:0000256" key="2">
    <source>
        <dbReference type="ARBA" id="ARBA00022723"/>
    </source>
</evidence>
<dbReference type="Proteomes" id="UP000829196">
    <property type="component" value="Unassembled WGS sequence"/>
</dbReference>
<dbReference type="Pfam" id="PF04570">
    <property type="entry name" value="zf-FLZ"/>
    <property type="match status" value="1"/>
</dbReference>
<feature type="zinc finger region" description="FLZ-type" evidence="3">
    <location>
        <begin position="208"/>
        <end position="251"/>
    </location>
</feature>
<dbReference type="GO" id="GO:0046872">
    <property type="term" value="F:metal ion binding"/>
    <property type="evidence" value="ECO:0007669"/>
    <property type="project" value="UniProtKB-KW"/>
</dbReference>
<organism evidence="5 6">
    <name type="scientific">Dendrobium nobile</name>
    <name type="common">Orchid</name>
    <dbReference type="NCBI Taxonomy" id="94219"/>
    <lineage>
        <taxon>Eukaryota</taxon>
        <taxon>Viridiplantae</taxon>
        <taxon>Streptophyta</taxon>
        <taxon>Embryophyta</taxon>
        <taxon>Tracheophyta</taxon>
        <taxon>Spermatophyta</taxon>
        <taxon>Magnoliopsida</taxon>
        <taxon>Liliopsida</taxon>
        <taxon>Asparagales</taxon>
        <taxon>Orchidaceae</taxon>
        <taxon>Epidendroideae</taxon>
        <taxon>Malaxideae</taxon>
        <taxon>Dendrobiinae</taxon>
        <taxon>Dendrobium</taxon>
    </lineage>
</organism>
<gene>
    <name evidence="5" type="ORF">KFK09_005721</name>
</gene>
<protein>
    <recommendedName>
        <fullName evidence="4">FLZ-type domain-containing protein</fullName>
    </recommendedName>
</protein>
<dbReference type="InterPro" id="IPR044593">
    <property type="entry name" value="FLZ8/MARD1"/>
</dbReference>
<dbReference type="PANTHER" id="PTHR46443">
    <property type="entry name" value="FCS-LIKE ZINC FINGER 8"/>
    <property type="match status" value="1"/>
</dbReference>
<dbReference type="InterPro" id="IPR007650">
    <property type="entry name" value="Zf-FLZ_dom"/>
</dbReference>
<dbReference type="OrthoDB" id="1902692at2759"/>
<dbReference type="PANTHER" id="PTHR46443:SF3">
    <property type="entry name" value="PROTEIN MARD1"/>
    <property type="match status" value="1"/>
</dbReference>
<evidence type="ECO:0000256" key="1">
    <source>
        <dbReference type="ARBA" id="ARBA00009374"/>
    </source>
</evidence>
<sequence>MSDNPKTTIFTALKLIRSFSSEVFRSPTSILEIKPFSVANHPFFSEKNCRKPHWINKDSRGIGLGIIDVLINCKSDSRSLNSSSRMIVFGSQLKIQIHQLESSSNSSTGSVESPYSRIEFGIKNKDSQLALLSPPDLSIEDLPPSPKIFTREIELLEEYTCVISHGPNPKKTHIFDNCIMENSDNGFAMWKKENREISDKSSDYPSADFLSFCHACKKTLVCKDIFMYRGEIAFCSRECRQQEMISDDELRSTSKKF</sequence>
<evidence type="ECO:0000256" key="3">
    <source>
        <dbReference type="PROSITE-ProRule" id="PRU01131"/>
    </source>
</evidence>
<keyword evidence="2" id="KW-0479">Metal-binding</keyword>
<dbReference type="EMBL" id="JAGYWB010000005">
    <property type="protein sequence ID" value="KAI0523326.1"/>
    <property type="molecule type" value="Genomic_DNA"/>
</dbReference>
<feature type="domain" description="FLZ-type" evidence="4">
    <location>
        <begin position="208"/>
        <end position="251"/>
    </location>
</feature>
<evidence type="ECO:0000259" key="4">
    <source>
        <dbReference type="PROSITE" id="PS51795"/>
    </source>
</evidence>
<evidence type="ECO:0000313" key="6">
    <source>
        <dbReference type="Proteomes" id="UP000829196"/>
    </source>
</evidence>
<accession>A0A8T3C241</accession>
<comment type="similarity">
    <text evidence="1">Belongs to the FLZ family.</text>
</comment>
<name>A0A8T3C241_DENNO</name>
<reference evidence="5" key="1">
    <citation type="journal article" date="2022" name="Front. Genet.">
        <title>Chromosome-Scale Assembly of the Dendrobium nobile Genome Provides Insights Into the Molecular Mechanism of the Biosynthesis of the Medicinal Active Ingredient of Dendrobium.</title>
        <authorList>
            <person name="Xu Q."/>
            <person name="Niu S.-C."/>
            <person name="Li K.-L."/>
            <person name="Zheng P.-J."/>
            <person name="Zhang X.-J."/>
            <person name="Jia Y."/>
            <person name="Liu Y."/>
            <person name="Niu Y.-X."/>
            <person name="Yu L.-H."/>
            <person name="Chen D.-F."/>
            <person name="Zhang G.-Q."/>
        </authorList>
    </citation>
    <scope>NUCLEOTIDE SEQUENCE</scope>
    <source>
        <tissue evidence="5">Leaf</tissue>
    </source>
</reference>